<proteinExistence type="predicted"/>
<accession>A0A2U1TI12</accession>
<dbReference type="Proteomes" id="UP000244962">
    <property type="component" value="Unassembled WGS sequence"/>
</dbReference>
<reference evidence="3" key="1">
    <citation type="submission" date="2018-04" db="EMBL/GenBank/DDBJ databases">
        <authorList>
            <person name="Liu S."/>
            <person name="Wang Z."/>
            <person name="Li J."/>
        </authorList>
    </citation>
    <scope>NUCLEOTIDE SEQUENCE [LARGE SCALE GENOMIC DNA]</scope>
    <source>
        <strain evidence="3">622</strain>
    </source>
</reference>
<name>A0A2U1TI12_9MICO</name>
<evidence type="ECO:0000259" key="1">
    <source>
        <dbReference type="Pfam" id="PF25311"/>
    </source>
</evidence>
<gene>
    <name evidence="2" type="ORF">DF223_04110</name>
</gene>
<organism evidence="2 3">
    <name type="scientific">Mycetocola zhujimingii</name>
    <dbReference type="NCBI Taxonomy" id="2079792"/>
    <lineage>
        <taxon>Bacteria</taxon>
        <taxon>Bacillati</taxon>
        <taxon>Actinomycetota</taxon>
        <taxon>Actinomycetes</taxon>
        <taxon>Micrococcales</taxon>
        <taxon>Microbacteriaceae</taxon>
        <taxon>Mycetocola</taxon>
    </lineage>
</organism>
<dbReference type="Pfam" id="PF25311">
    <property type="entry name" value="WDGH"/>
    <property type="match status" value="1"/>
</dbReference>
<evidence type="ECO:0000313" key="2">
    <source>
        <dbReference type="EMBL" id="PWC08517.1"/>
    </source>
</evidence>
<sequence>MISPVSADDADTALLSDGFHTFAELYEFRLLYHAHALRLWLQQGIRVVRSWRHDNGEECFGGGWFIVVAELPSGQVSNHYRTTCRSMFDGVPETPTAPLWDGHSVGDVLHRLRTNLEGSSDVPS</sequence>
<dbReference type="AlphaFoldDB" id="A0A2U1TI12"/>
<dbReference type="EMBL" id="QEFB01000001">
    <property type="protein sequence ID" value="PWC08517.1"/>
    <property type="molecule type" value="Genomic_DNA"/>
</dbReference>
<comment type="caution">
    <text evidence="2">The sequence shown here is derived from an EMBL/GenBank/DDBJ whole genome shotgun (WGS) entry which is preliminary data.</text>
</comment>
<keyword evidence="3" id="KW-1185">Reference proteome</keyword>
<feature type="domain" description="WDGH" evidence="1">
    <location>
        <begin position="15"/>
        <end position="114"/>
    </location>
</feature>
<evidence type="ECO:0000313" key="3">
    <source>
        <dbReference type="Proteomes" id="UP000244962"/>
    </source>
</evidence>
<dbReference type="InterPro" id="IPR057362">
    <property type="entry name" value="WDGH"/>
</dbReference>
<protein>
    <recommendedName>
        <fullName evidence="1">WDGH domain-containing protein</fullName>
    </recommendedName>
</protein>